<dbReference type="InterPro" id="IPR043129">
    <property type="entry name" value="ATPase_NBD"/>
</dbReference>
<dbReference type="OrthoDB" id="9783435at2"/>
<dbReference type="GO" id="GO:0005524">
    <property type="term" value="F:ATP binding"/>
    <property type="evidence" value="ECO:0007669"/>
    <property type="project" value="UniProtKB-KW"/>
</dbReference>
<dbReference type="PANTHER" id="PTHR42742">
    <property type="entry name" value="TRANSCRIPTIONAL REPRESSOR MPRA"/>
    <property type="match status" value="1"/>
</dbReference>
<comment type="catalytic activity">
    <reaction evidence="12">
        <text>D-fructose + ATP = D-fructose 6-phosphate + ADP + H(+)</text>
        <dbReference type="Rhea" id="RHEA:16125"/>
        <dbReference type="ChEBI" id="CHEBI:15378"/>
        <dbReference type="ChEBI" id="CHEBI:30616"/>
        <dbReference type="ChEBI" id="CHEBI:37721"/>
        <dbReference type="ChEBI" id="CHEBI:61527"/>
        <dbReference type="ChEBI" id="CHEBI:456216"/>
        <dbReference type="EC" id="2.7.1.4"/>
    </reaction>
</comment>
<dbReference type="EC" id="2.7.1.4" evidence="11"/>
<organism evidence="13 14">
    <name type="scientific">Metabacillus mangrovi</name>
    <dbReference type="NCBI Taxonomy" id="1491830"/>
    <lineage>
        <taxon>Bacteria</taxon>
        <taxon>Bacillati</taxon>
        <taxon>Bacillota</taxon>
        <taxon>Bacilli</taxon>
        <taxon>Bacillales</taxon>
        <taxon>Bacillaceae</taxon>
        <taxon>Metabacillus</taxon>
    </lineage>
</organism>
<comment type="similarity">
    <text evidence="2">Belongs to the ROK (NagC/XylR) family.</text>
</comment>
<dbReference type="Proteomes" id="UP000434639">
    <property type="component" value="Unassembled WGS sequence"/>
</dbReference>
<protein>
    <recommendedName>
        <fullName evidence="11">fructokinase</fullName>
        <ecNumber evidence="11">2.7.1.4</ecNumber>
    </recommendedName>
</protein>
<reference evidence="13 14" key="1">
    <citation type="journal article" date="2017" name="Int. J. Syst. Evol. Microbiol.">
        <title>Bacillus mangrovi sp. nov., isolated from a sediment sample from a mangrove forest.</title>
        <authorList>
            <person name="Gupta V."/>
            <person name="Singh P.K."/>
            <person name="Korpole S."/>
            <person name="Tanuku N.R.S."/>
            <person name="Pinnaka A.K."/>
        </authorList>
    </citation>
    <scope>NUCLEOTIDE SEQUENCE [LARGE SCALE GENOMIC DNA]</scope>
    <source>
        <strain evidence="13 14">KCTC 33872</strain>
    </source>
</reference>
<dbReference type="SUPFAM" id="SSF53067">
    <property type="entry name" value="Actin-like ATPase domain"/>
    <property type="match status" value="1"/>
</dbReference>
<dbReference type="InterPro" id="IPR049874">
    <property type="entry name" value="ROK_cs"/>
</dbReference>
<keyword evidence="10" id="KW-0119">Carbohydrate metabolism</keyword>
<dbReference type="GO" id="GO:0008865">
    <property type="term" value="F:fructokinase activity"/>
    <property type="evidence" value="ECO:0007669"/>
    <property type="project" value="UniProtKB-EC"/>
</dbReference>
<dbReference type="Gene3D" id="3.30.420.40">
    <property type="match status" value="2"/>
</dbReference>
<accession>A0A7X2V4A2</accession>
<evidence type="ECO:0000256" key="11">
    <source>
        <dbReference type="ARBA" id="ARBA00038887"/>
    </source>
</evidence>
<evidence type="ECO:0000256" key="6">
    <source>
        <dbReference type="ARBA" id="ARBA00022777"/>
    </source>
</evidence>
<comment type="caution">
    <text evidence="13">The sequence shown here is derived from an EMBL/GenBank/DDBJ whole genome shotgun (WGS) entry which is preliminary data.</text>
</comment>
<keyword evidence="14" id="KW-1185">Reference proteome</keyword>
<evidence type="ECO:0000256" key="3">
    <source>
        <dbReference type="ARBA" id="ARBA00022679"/>
    </source>
</evidence>
<dbReference type="EMBL" id="WMIB01000007">
    <property type="protein sequence ID" value="MTH53547.1"/>
    <property type="molecule type" value="Genomic_DNA"/>
</dbReference>
<dbReference type="CDD" id="cd24067">
    <property type="entry name" value="ASKHA_NBD_ROK_BsFRK-like"/>
    <property type="match status" value="1"/>
</dbReference>
<dbReference type="Pfam" id="PF00480">
    <property type="entry name" value="ROK"/>
    <property type="match status" value="1"/>
</dbReference>
<dbReference type="PROSITE" id="PS01125">
    <property type="entry name" value="ROK"/>
    <property type="match status" value="1"/>
</dbReference>
<dbReference type="RefSeq" id="WP_155112080.1">
    <property type="nucleotide sequence ID" value="NZ_WMIB01000007.1"/>
</dbReference>
<evidence type="ECO:0000256" key="2">
    <source>
        <dbReference type="ARBA" id="ARBA00006479"/>
    </source>
</evidence>
<gene>
    <name evidence="13" type="ORF">GKZ89_09045</name>
</gene>
<dbReference type="PANTHER" id="PTHR42742:SF3">
    <property type="entry name" value="FRUCTOKINASE"/>
    <property type="match status" value="1"/>
</dbReference>
<evidence type="ECO:0000256" key="9">
    <source>
        <dbReference type="ARBA" id="ARBA00022842"/>
    </source>
</evidence>
<dbReference type="InterPro" id="IPR000600">
    <property type="entry name" value="ROK"/>
</dbReference>
<evidence type="ECO:0000256" key="12">
    <source>
        <dbReference type="ARBA" id="ARBA00048451"/>
    </source>
</evidence>
<keyword evidence="6" id="KW-0418">Kinase</keyword>
<sequence>MLIGAMEAGGTKFVCGVGTREGEILEHVSFPTEGPEETMAKAVEFFSRHPIQGLGVGTFGPADINPESPTYGSITTTPKLKWAHYPMLPELQKHFHVPAAFDTDVNAAALGELTWGAARGLDSCMYMTVGTGIGVGAVVDGKVLHGMNHPEMGHILVRRHPNDTFAGACPYHGDCLEGLAAGPALEKRWGAKGIELADRPEVWEIQADYLAQALVSYALIFGPKRMILGGGVMKQQQLFPLIREKFKTYMNSYLQNSYLDDLDTYIVPPGLQDFAGLKGSIALAVLASKVHSL</sequence>
<evidence type="ECO:0000313" key="13">
    <source>
        <dbReference type="EMBL" id="MTH53547.1"/>
    </source>
</evidence>
<evidence type="ECO:0000256" key="7">
    <source>
        <dbReference type="ARBA" id="ARBA00022833"/>
    </source>
</evidence>
<evidence type="ECO:0000256" key="4">
    <source>
        <dbReference type="ARBA" id="ARBA00022723"/>
    </source>
</evidence>
<evidence type="ECO:0000313" key="14">
    <source>
        <dbReference type="Proteomes" id="UP000434639"/>
    </source>
</evidence>
<proteinExistence type="inferred from homology"/>
<keyword evidence="7" id="KW-0862">Zinc</keyword>
<keyword evidence="8" id="KW-0067">ATP-binding</keyword>
<keyword evidence="3" id="KW-0808">Transferase</keyword>
<dbReference type="FunFam" id="3.30.420.40:FF:000153">
    <property type="entry name" value="Putative fructokinase"/>
    <property type="match status" value="1"/>
</dbReference>
<dbReference type="GO" id="GO:0046872">
    <property type="term" value="F:metal ion binding"/>
    <property type="evidence" value="ECO:0007669"/>
    <property type="project" value="UniProtKB-KW"/>
</dbReference>
<dbReference type="FunFam" id="3.30.420.40:FF:000136">
    <property type="entry name" value="Putative fructokinase"/>
    <property type="match status" value="1"/>
</dbReference>
<dbReference type="InterPro" id="IPR051804">
    <property type="entry name" value="Carb_Metab_Reg_Kinase/Isom"/>
</dbReference>
<keyword evidence="5" id="KW-0547">Nucleotide-binding</keyword>
<dbReference type="AlphaFoldDB" id="A0A7X2V4A2"/>
<evidence type="ECO:0000256" key="1">
    <source>
        <dbReference type="ARBA" id="ARBA00001946"/>
    </source>
</evidence>
<comment type="cofactor">
    <cofactor evidence="1">
        <name>Mg(2+)</name>
        <dbReference type="ChEBI" id="CHEBI:18420"/>
    </cofactor>
</comment>
<evidence type="ECO:0000256" key="8">
    <source>
        <dbReference type="ARBA" id="ARBA00022840"/>
    </source>
</evidence>
<keyword evidence="9" id="KW-0460">Magnesium</keyword>
<evidence type="ECO:0000256" key="10">
    <source>
        <dbReference type="ARBA" id="ARBA00023277"/>
    </source>
</evidence>
<keyword evidence="4" id="KW-0479">Metal-binding</keyword>
<evidence type="ECO:0000256" key="5">
    <source>
        <dbReference type="ARBA" id="ARBA00022741"/>
    </source>
</evidence>
<name>A0A7X2V4A2_9BACI</name>